<dbReference type="Proteomes" id="UP000002892">
    <property type="component" value="Chromosome"/>
</dbReference>
<evidence type="ECO:0000313" key="2">
    <source>
        <dbReference type="EMBL" id="AFM40465.1"/>
    </source>
</evidence>
<evidence type="ECO:0000313" key="3">
    <source>
        <dbReference type="Proteomes" id="UP000002892"/>
    </source>
</evidence>
<sequence length="595" mass="66618">MQFQDDIRQDIKTFWGISIDKMLKVLVPLGLILAGYILWFPFPEIIGRMGIAIGVFLLVAGCMALDLPRYVGIFKRYRKRLKILADKPGSKRSEQNVTCLQDLIRAEMLHYREDKVLVEWDNGWVSVLCYVQAEPIDFESPKTVALTQKGLKDALAVASANQMRLRWIDDADLEYEETFWKERREQALTAILPGGRDLTLDRMANSETFSKSMAVTNRLFLRIDGSLTHLMRDETGDTDLERKELALASFSYTVNSFIEVMQRAKLNLAPMGEEDLLWVIHRDVAPWTRSKLTLPLGFAEEPIDEDITDDGYDEEVYEENYIDFEIPAIKEVIAEPEILSKPEMTLSILEKPQAPPAVQTISKEDLTPSQGTIAPSSINPFKITPNPFAKITQENSRGLSTQKQKVVPLVKPLRFPENVVLVLGTKRYVGVTTVAVNLTPHDGLLVNLERGEQPAEWPNLFTVSDVSGEQRVSDIAKLAESFDHVTVDLGLVTSDCTDLLNASQTIIYVTDNQPGSLGSSLQQIETLPADKMVLAITKAMPSGLSPGLLSAQLGMPIGIMIPFDHGYGENFGLSLPRKPWDILRQLTMKREVASL</sequence>
<protein>
    <submittedName>
        <fullName evidence="2">Uncharacterized protein</fullName>
    </submittedName>
</protein>
<dbReference type="EMBL" id="CP003639">
    <property type="protein sequence ID" value="AFM40465.1"/>
    <property type="molecule type" value="Genomic_DNA"/>
</dbReference>
<keyword evidence="1" id="KW-0812">Transmembrane</keyword>
<dbReference type="AlphaFoldDB" id="I4D3U1"/>
<dbReference type="KEGG" id="dai:Desaci_1448"/>
<feature type="transmembrane region" description="Helical" evidence="1">
    <location>
        <begin position="21"/>
        <end position="39"/>
    </location>
</feature>
<organism evidence="2 3">
    <name type="scientific">Desulfosporosinus acidiphilus (strain DSM 22704 / JCM 16185 / SJ4)</name>
    <dbReference type="NCBI Taxonomy" id="646529"/>
    <lineage>
        <taxon>Bacteria</taxon>
        <taxon>Bacillati</taxon>
        <taxon>Bacillota</taxon>
        <taxon>Clostridia</taxon>
        <taxon>Eubacteriales</taxon>
        <taxon>Desulfitobacteriaceae</taxon>
        <taxon>Desulfosporosinus</taxon>
    </lineage>
</organism>
<keyword evidence="1" id="KW-1133">Transmembrane helix</keyword>
<proteinExistence type="predicted"/>
<evidence type="ECO:0000256" key="1">
    <source>
        <dbReference type="SAM" id="Phobius"/>
    </source>
</evidence>
<gene>
    <name evidence="2" type="ordered locus">Desaci_1448</name>
</gene>
<keyword evidence="3" id="KW-1185">Reference proteome</keyword>
<dbReference type="RefSeq" id="WP_014826472.1">
    <property type="nucleotide sequence ID" value="NC_018068.1"/>
</dbReference>
<accession>I4D3U1</accession>
<dbReference type="STRING" id="646529.Desaci_1448"/>
<dbReference type="OrthoDB" id="9831988at2"/>
<keyword evidence="1" id="KW-0472">Membrane</keyword>
<feature type="transmembrane region" description="Helical" evidence="1">
    <location>
        <begin position="45"/>
        <end position="71"/>
    </location>
</feature>
<dbReference type="HOGENOM" id="CLU_458374_0_0_9"/>
<name>I4D3U1_DESAJ</name>
<reference evidence="2 3" key="1">
    <citation type="journal article" date="2012" name="J. Bacteriol.">
        <title>Complete genome sequences of Desulfosporosinus orientis DSM765T, Desulfosporosinus youngiae DSM17734T, Desulfosporosinus meridiei DSM13257T, and Desulfosporosinus acidiphilus DSM22704T.</title>
        <authorList>
            <person name="Pester M."/>
            <person name="Brambilla E."/>
            <person name="Alazard D."/>
            <person name="Rattei T."/>
            <person name="Weinmaier T."/>
            <person name="Han J."/>
            <person name="Lucas S."/>
            <person name="Lapidus A."/>
            <person name="Cheng J.F."/>
            <person name="Goodwin L."/>
            <person name="Pitluck S."/>
            <person name="Peters L."/>
            <person name="Ovchinnikova G."/>
            <person name="Teshima H."/>
            <person name="Detter J.C."/>
            <person name="Han C.S."/>
            <person name="Tapia R."/>
            <person name="Land M.L."/>
            <person name="Hauser L."/>
            <person name="Kyrpides N.C."/>
            <person name="Ivanova N.N."/>
            <person name="Pagani I."/>
            <person name="Huntmann M."/>
            <person name="Wei C.L."/>
            <person name="Davenport K.W."/>
            <person name="Daligault H."/>
            <person name="Chain P.S."/>
            <person name="Chen A."/>
            <person name="Mavromatis K."/>
            <person name="Markowitz V."/>
            <person name="Szeto E."/>
            <person name="Mikhailova N."/>
            <person name="Pati A."/>
            <person name="Wagner M."/>
            <person name="Woyke T."/>
            <person name="Ollivier B."/>
            <person name="Klenk H.P."/>
            <person name="Spring S."/>
            <person name="Loy A."/>
        </authorList>
    </citation>
    <scope>NUCLEOTIDE SEQUENCE [LARGE SCALE GENOMIC DNA]</scope>
    <source>
        <strain evidence="3">DSM 22704 / JCM 16185 / SJ4</strain>
    </source>
</reference>